<dbReference type="InterPro" id="IPR041641">
    <property type="entry name" value="CALCOCO1/2_Zn_UBZ1"/>
</dbReference>
<keyword evidence="1" id="KW-0479">Metal-binding</keyword>
<keyword evidence="8" id="KW-1185">Reference proteome</keyword>
<keyword evidence="4 5" id="KW-0175">Coiled coil</keyword>
<keyword evidence="3" id="KW-0862">Zinc</keyword>
<evidence type="ECO:0000256" key="3">
    <source>
        <dbReference type="ARBA" id="ARBA00022833"/>
    </source>
</evidence>
<gene>
    <name evidence="7" type="ORF">NQ315_008927</name>
</gene>
<evidence type="ECO:0000259" key="6">
    <source>
        <dbReference type="Pfam" id="PF18112"/>
    </source>
</evidence>
<sequence>MEESLGAQYAIQIAVQTLRDRCKNLQQRVATLEEENTNLRIQCSRNDNINNSLTETDKFREYIMELEEQKQQLQTRIRMICTENQDLWSKLGKLTTVNKNLGEQLNKISDTVTRVSSPIQPHTPLIRSRTFTQDEPQTRFLQKNLEINEKISLELEDISLKLTDSFCQQKMELDRLCSEMDGMQFNDNIITKKFGFFYEEELDEDLVDEVKCLLENLKMLRDETLRQKSIMKKNLMNLSDLQEKLVCKACERKTNNICDKSTSTNDIPKSVADKCTEVANFDSDILRPPTELPSPDRDRVCPVCSKYFRKDIQFTEFHQHVEDHFSSNIESYEII</sequence>
<protein>
    <recommendedName>
        <fullName evidence="6">UBZ1-type domain-containing protein</fullName>
    </recommendedName>
</protein>
<feature type="coiled-coil region" evidence="5">
    <location>
        <begin position="15"/>
        <end position="83"/>
    </location>
</feature>
<dbReference type="EMBL" id="JANEYG010000375">
    <property type="protein sequence ID" value="KAJ8909996.1"/>
    <property type="molecule type" value="Genomic_DNA"/>
</dbReference>
<dbReference type="GO" id="GO:0008270">
    <property type="term" value="F:zinc ion binding"/>
    <property type="evidence" value="ECO:0007669"/>
    <property type="project" value="UniProtKB-KW"/>
</dbReference>
<name>A0AAV8V761_9CUCU</name>
<evidence type="ECO:0000313" key="7">
    <source>
        <dbReference type="EMBL" id="KAJ8909996.1"/>
    </source>
</evidence>
<reference evidence="7 8" key="1">
    <citation type="journal article" date="2023" name="Insect Mol. Biol.">
        <title>Genome sequencing provides insights into the evolution of gene families encoding plant cell wall-degrading enzymes in longhorned beetles.</title>
        <authorList>
            <person name="Shin N.R."/>
            <person name="Okamura Y."/>
            <person name="Kirsch R."/>
            <person name="Pauchet Y."/>
        </authorList>
    </citation>
    <scope>NUCLEOTIDE SEQUENCE [LARGE SCALE GENOMIC DNA]</scope>
    <source>
        <strain evidence="7">EAD_L_NR</strain>
    </source>
</reference>
<evidence type="ECO:0000256" key="5">
    <source>
        <dbReference type="SAM" id="Coils"/>
    </source>
</evidence>
<dbReference type="Proteomes" id="UP001159042">
    <property type="component" value="Unassembled WGS sequence"/>
</dbReference>
<dbReference type="Gene3D" id="6.20.250.40">
    <property type="match status" value="1"/>
</dbReference>
<evidence type="ECO:0000313" key="8">
    <source>
        <dbReference type="Proteomes" id="UP001159042"/>
    </source>
</evidence>
<keyword evidence="2" id="KW-0863">Zinc-finger</keyword>
<dbReference type="AlphaFoldDB" id="A0AAV8V761"/>
<evidence type="ECO:0000256" key="2">
    <source>
        <dbReference type="ARBA" id="ARBA00022771"/>
    </source>
</evidence>
<feature type="domain" description="UBZ1-type" evidence="6">
    <location>
        <begin position="299"/>
        <end position="325"/>
    </location>
</feature>
<comment type="caution">
    <text evidence="7">The sequence shown here is derived from an EMBL/GenBank/DDBJ whole genome shotgun (WGS) entry which is preliminary data.</text>
</comment>
<proteinExistence type="predicted"/>
<evidence type="ECO:0000256" key="4">
    <source>
        <dbReference type="ARBA" id="ARBA00023054"/>
    </source>
</evidence>
<evidence type="ECO:0000256" key="1">
    <source>
        <dbReference type="ARBA" id="ARBA00022723"/>
    </source>
</evidence>
<organism evidence="7 8">
    <name type="scientific">Exocentrus adspersus</name>
    <dbReference type="NCBI Taxonomy" id="1586481"/>
    <lineage>
        <taxon>Eukaryota</taxon>
        <taxon>Metazoa</taxon>
        <taxon>Ecdysozoa</taxon>
        <taxon>Arthropoda</taxon>
        <taxon>Hexapoda</taxon>
        <taxon>Insecta</taxon>
        <taxon>Pterygota</taxon>
        <taxon>Neoptera</taxon>
        <taxon>Endopterygota</taxon>
        <taxon>Coleoptera</taxon>
        <taxon>Polyphaga</taxon>
        <taxon>Cucujiformia</taxon>
        <taxon>Chrysomeloidea</taxon>
        <taxon>Cerambycidae</taxon>
        <taxon>Lamiinae</taxon>
        <taxon>Acanthocinini</taxon>
        <taxon>Exocentrus</taxon>
    </lineage>
</organism>
<dbReference type="Pfam" id="PF18112">
    <property type="entry name" value="Zn-C2H2_12"/>
    <property type="match status" value="1"/>
</dbReference>
<accession>A0AAV8V761</accession>